<proteinExistence type="inferred from homology"/>
<comment type="similarity">
    <text evidence="2 6">Belongs to the SCC2/Nipped-B family.</text>
</comment>
<dbReference type="GO" id="GO:0061775">
    <property type="term" value="F:cohesin loader activity"/>
    <property type="evidence" value="ECO:0007669"/>
    <property type="project" value="InterPro"/>
</dbReference>
<evidence type="ECO:0000259" key="8">
    <source>
        <dbReference type="Pfam" id="PF12830"/>
    </source>
</evidence>
<dbReference type="InterPro" id="IPR024986">
    <property type="entry name" value="Nipped-B_C"/>
</dbReference>
<evidence type="ECO:0000256" key="4">
    <source>
        <dbReference type="ARBA" id="ARBA00023242"/>
    </source>
</evidence>
<dbReference type="InterPro" id="IPR016024">
    <property type="entry name" value="ARM-type_fold"/>
</dbReference>
<dbReference type="GO" id="GO:0140588">
    <property type="term" value="P:chromatin looping"/>
    <property type="evidence" value="ECO:0007669"/>
    <property type="project" value="InterPro"/>
</dbReference>
<dbReference type="InterPro" id="IPR033031">
    <property type="entry name" value="Scc2/Nipped-B"/>
</dbReference>
<evidence type="ECO:0000313" key="10">
    <source>
        <dbReference type="Proteomes" id="UP001210925"/>
    </source>
</evidence>
<organism evidence="9 10">
    <name type="scientific">Boothiomyces macroporosus</name>
    <dbReference type="NCBI Taxonomy" id="261099"/>
    <lineage>
        <taxon>Eukaryota</taxon>
        <taxon>Fungi</taxon>
        <taxon>Fungi incertae sedis</taxon>
        <taxon>Chytridiomycota</taxon>
        <taxon>Chytridiomycota incertae sedis</taxon>
        <taxon>Chytridiomycetes</taxon>
        <taxon>Rhizophydiales</taxon>
        <taxon>Terramycetaceae</taxon>
        <taxon>Boothiomyces</taxon>
    </lineage>
</organism>
<dbReference type="InterPro" id="IPR026003">
    <property type="entry name" value="Cohesin_HEAT"/>
</dbReference>
<keyword evidence="5 6" id="KW-0131">Cell cycle</keyword>
<evidence type="ECO:0000256" key="7">
    <source>
        <dbReference type="SAM" id="MobiDB-lite"/>
    </source>
</evidence>
<dbReference type="GO" id="GO:0010468">
    <property type="term" value="P:regulation of gene expression"/>
    <property type="evidence" value="ECO:0007669"/>
    <property type="project" value="InterPro"/>
</dbReference>
<dbReference type="GO" id="GO:0090694">
    <property type="term" value="C:Scc2-Scc4 cohesin loading complex"/>
    <property type="evidence" value="ECO:0007669"/>
    <property type="project" value="TreeGrafter"/>
</dbReference>
<evidence type="ECO:0000256" key="3">
    <source>
        <dbReference type="ARBA" id="ARBA00022737"/>
    </source>
</evidence>
<sequence length="1218" mass="138258">MQLLERDLQRLPPKKLHKLLLAEGTANYNFAADSFLRILNDGIEAGKTKDIGDCDRKEYAELILLAIRCIDVKLLFINTELDIETPKKSFCTLNEIMRVVSNLKTIFHNSVVSYFKLTEATKEQKQFMIAAGSGIASILLKLADLCQTEVLDEEIVISLLNKFKSMQDCASRASLHFIQSLVKKATESGKDIKGKSSTEQEYKSILDGILKDLLLVYISPEWPIAEVLAQQSVRLMLQSLEDQKKSENAFRGISTDWLGDFAEVMLKDTLVAFEGKDEMINAINSLSGSLNESTLNLFKVYFKNLLGWISELSLERNFKSNLSLFHMIKIVQKITEHGNIEEILVKDCVKAIFTEYYALKNQCFAHTHSSTPAMYNIWIKSNGCFKMLDRMILTLLKGIDLASITVRTKSIRCFSELLNSSSIPRNVHSTILQSIQNRLVDSSPTVRDAAMDVCGKYILSVDEDGVLAIYPLLANRTTDLSIAVRKRVLKLIKELHVRYYKSSKISPILGDMLLKLLTRLQDEETTVSDLALKMLNEIYYPSSDAEHSGQKYASNHEILIKVLATQLGQCPTSVNYFNLYLSQLSKKKTQQILVQTEKIINALFNLIIKQDGLEGAFITVQHFSKYFKELCTEHLSVLQPYIKPKGASEVEIRQSQLVLVILNNCFSDIKFNDVSLVRNIESDLLSLLGQGSVNVIFYLKLDIKIFDSLFVQDNSIPNKKLYKDCHCDREMFWYENEDFAHLASKFTATILRCLVIVSLIVGNLNFEIKKTNGKKILYNCSELQAFTKGDDLVEKSFNMFAKYCSRLINHDSALIAFSAICSFLNARPKYFLNPTAMEIISKVFETDKPLLHIEFFNVVVEYLTGQQLEKSIDLEGNDSEEMKIEILVGNADSFVEDGIPSSLVQNYLPRIIEKMLLPDIRVSRAAFKVVSLALEYGLVHPIICVPGLTALESSSDITIREHAFLVHKKLHEKHSSFIHTKDLEAINCLYTYQKSLAVNGNRDAIQSTFERDSIRTSFISPIYSLIKEKKSRRNEFLKQLINLFNIDKLEAAKEAVYYKFIGESIAYLDFQTVEEIMHAIYHINVLLSFGANIVSQTLQGLSPTEERPHEMVIKALVYGILLSIKEYFKKKFKFTDLNIMEAKPASNAVSAQEKPLPQPLKTELNLNLPSDSSDICSWFEGLFEDNIDSEEYEEVTGKSGKREASDNSTRRNKKSKLN</sequence>
<dbReference type="GO" id="GO:0071169">
    <property type="term" value="P:establishment of protein localization to chromatin"/>
    <property type="evidence" value="ECO:0007669"/>
    <property type="project" value="TreeGrafter"/>
</dbReference>
<evidence type="ECO:0000256" key="5">
    <source>
        <dbReference type="ARBA" id="ARBA00023306"/>
    </source>
</evidence>
<dbReference type="Pfam" id="PF12765">
    <property type="entry name" value="Cohesin_HEAT"/>
    <property type="match status" value="1"/>
</dbReference>
<comment type="subcellular location">
    <subcellularLocation>
        <location evidence="1 6">Nucleus</location>
    </subcellularLocation>
</comment>
<feature type="domain" description="Sister chromatid cohesion C-terminal" evidence="8">
    <location>
        <begin position="901"/>
        <end position="1085"/>
    </location>
</feature>
<dbReference type="GO" id="GO:0003682">
    <property type="term" value="F:chromatin binding"/>
    <property type="evidence" value="ECO:0007669"/>
    <property type="project" value="TreeGrafter"/>
</dbReference>
<dbReference type="GO" id="GO:0034087">
    <property type="term" value="P:establishment of mitotic sister chromatid cohesion"/>
    <property type="evidence" value="ECO:0007669"/>
    <property type="project" value="TreeGrafter"/>
</dbReference>
<accession>A0AAD5Y425</accession>
<protein>
    <recommendedName>
        <fullName evidence="6">Sister chromatid cohesion protein</fullName>
    </recommendedName>
</protein>
<dbReference type="InterPro" id="IPR011989">
    <property type="entry name" value="ARM-like"/>
</dbReference>
<feature type="region of interest" description="Disordered" evidence="7">
    <location>
        <begin position="1190"/>
        <end position="1218"/>
    </location>
</feature>
<dbReference type="SUPFAM" id="SSF48371">
    <property type="entry name" value="ARM repeat"/>
    <property type="match status" value="2"/>
</dbReference>
<dbReference type="PANTHER" id="PTHR21704:SF18">
    <property type="entry name" value="NIPPED-B-LIKE PROTEIN"/>
    <property type="match status" value="1"/>
</dbReference>
<dbReference type="Gene3D" id="1.25.10.10">
    <property type="entry name" value="Leucine-rich Repeat Variant"/>
    <property type="match status" value="1"/>
</dbReference>
<evidence type="ECO:0000256" key="2">
    <source>
        <dbReference type="ARBA" id="ARBA00009252"/>
    </source>
</evidence>
<dbReference type="AlphaFoldDB" id="A0AAD5Y425"/>
<evidence type="ECO:0000256" key="6">
    <source>
        <dbReference type="RuleBase" id="RU364107"/>
    </source>
</evidence>
<comment type="caution">
    <text evidence="9">The sequence shown here is derived from an EMBL/GenBank/DDBJ whole genome shotgun (WGS) entry which is preliminary data.</text>
</comment>
<feature type="compositionally biased region" description="Basic and acidic residues" evidence="7">
    <location>
        <begin position="1200"/>
        <end position="1209"/>
    </location>
</feature>
<name>A0AAD5Y425_9FUNG</name>
<evidence type="ECO:0000256" key="1">
    <source>
        <dbReference type="ARBA" id="ARBA00004123"/>
    </source>
</evidence>
<gene>
    <name evidence="9" type="primary">SCC2</name>
    <name evidence="9" type="ORF">HK103_004386</name>
</gene>
<dbReference type="Proteomes" id="UP001210925">
    <property type="component" value="Unassembled WGS sequence"/>
</dbReference>
<keyword evidence="4 6" id="KW-0539">Nucleus</keyword>
<dbReference type="PANTHER" id="PTHR21704">
    <property type="entry name" value="NIPPED-B-LIKE PROTEIN DELANGIN SCC2-RELATED"/>
    <property type="match status" value="1"/>
</dbReference>
<evidence type="ECO:0000313" key="9">
    <source>
        <dbReference type="EMBL" id="KAJ3257614.1"/>
    </source>
</evidence>
<keyword evidence="3 6" id="KW-0677">Repeat</keyword>
<reference evidence="9" key="1">
    <citation type="submission" date="2020-05" db="EMBL/GenBank/DDBJ databases">
        <title>Phylogenomic resolution of chytrid fungi.</title>
        <authorList>
            <person name="Stajich J.E."/>
            <person name="Amses K."/>
            <person name="Simmons R."/>
            <person name="Seto K."/>
            <person name="Myers J."/>
            <person name="Bonds A."/>
            <person name="Quandt C.A."/>
            <person name="Barry K."/>
            <person name="Liu P."/>
            <person name="Grigoriev I."/>
            <person name="Longcore J.E."/>
            <person name="James T.Y."/>
        </authorList>
    </citation>
    <scope>NUCLEOTIDE SEQUENCE</scope>
    <source>
        <strain evidence="9">PLAUS21</strain>
    </source>
</reference>
<keyword evidence="10" id="KW-1185">Reference proteome</keyword>
<dbReference type="GO" id="GO:1990414">
    <property type="term" value="P:replication-born double-strand break repair via sister chromatid exchange"/>
    <property type="evidence" value="ECO:0007669"/>
    <property type="project" value="TreeGrafter"/>
</dbReference>
<dbReference type="EMBL" id="JADGKB010000036">
    <property type="protein sequence ID" value="KAJ3257614.1"/>
    <property type="molecule type" value="Genomic_DNA"/>
</dbReference>
<dbReference type="Pfam" id="PF12830">
    <property type="entry name" value="Nipped-B_C"/>
    <property type="match status" value="1"/>
</dbReference>